<evidence type="ECO:0000313" key="17">
    <source>
        <dbReference type="EMBL" id="KAF4620488.1"/>
    </source>
</evidence>
<dbReference type="GO" id="GO:0050660">
    <property type="term" value="F:flavin adenine dinucleotide binding"/>
    <property type="evidence" value="ECO:0007669"/>
    <property type="project" value="InterPro"/>
</dbReference>
<sequence>MRLSKTVATSLVVAGSSLATNAASSSFDYVVVGGGTAGLVVASRLTEDPSISVLVLEAGHSDSIDFNVTVPGLDLTVTGGSIVDWNYTTAPQQFLLNRTIAYPRGFVLGGSSSTNFMAYTRGAAAGYDAWAKLGNPGWDWKGVFPYFKKSTHFTPPFKNQSEVVFDITAYENPTGGPLELSYGGYIEPISIYFSQGLANTSGPNLQEGEINDGFPIGQAYLPLTVDPTHMTRSSSSASFLAVAAQRKNLQVITSALATRLLFAPTTPANPTPVVTGVEYSDVNGKLQQATATREVVLSAGTFGSPQLLMVSGIGPKKDLTAQNIPIRVQNEAVGQNMWDHLFFGPIYEVTDNITTFNQFNANQTLFLKYLMQWRNNQGELSGAISSMSAYERIPSDVLANIPGGDQLEALDPTWPHIQLEVIAGGGPPTPQPGNFVAPAAVLLYPFSKGFVSLTSNSTKDKVIVQPNWLSSETDRQAAIWAFKQVREVMLSETLAPIVIREAFPGLQAQSDADILTAIQTVAHPIYQASGTCAMRQLSDEGVVDPTLKVYGVKNLRVVDASIMPIIPSANTMAPTYMIAEKGADLIKADQQNNSTSTTTSS</sequence>
<name>A0A8H4VS74_9AGAR</name>
<comment type="subunit">
    <text evidence="4">Monomer.</text>
</comment>
<evidence type="ECO:0000256" key="12">
    <source>
        <dbReference type="ARBA" id="ARBA00034050"/>
    </source>
</evidence>
<evidence type="ECO:0000256" key="14">
    <source>
        <dbReference type="PIRSR" id="PIRSR000137-2"/>
    </source>
</evidence>
<dbReference type="Gene3D" id="3.30.560.10">
    <property type="entry name" value="Glucose Oxidase, domain 3"/>
    <property type="match status" value="1"/>
</dbReference>
<evidence type="ECO:0000256" key="4">
    <source>
        <dbReference type="ARBA" id="ARBA00011245"/>
    </source>
</evidence>
<dbReference type="PANTHER" id="PTHR11552:SF138">
    <property type="entry name" value="DEHYDROGENASE PKFF-RELATED"/>
    <property type="match status" value="1"/>
</dbReference>
<dbReference type="InterPro" id="IPR000172">
    <property type="entry name" value="GMC_OxRdtase_N"/>
</dbReference>
<comment type="catalytic activity">
    <reaction evidence="11">
        <text>pyranose + acceptor = pyranos-3-ulose + reduced acceptor.</text>
        <dbReference type="EC" id="1.1.99.29"/>
    </reaction>
</comment>
<feature type="chain" id="PRO_5034455118" description="pyranose dehydrogenase (acceptor)" evidence="15">
    <location>
        <begin position="20"/>
        <end position="601"/>
    </location>
</feature>
<feature type="domain" description="Glucose-methanol-choline oxidoreductase N-terminal" evidence="16">
    <location>
        <begin position="300"/>
        <end position="314"/>
    </location>
</feature>
<keyword evidence="15" id="KW-0732">Signal</keyword>
<gene>
    <name evidence="17" type="ORF">D9613_000456</name>
</gene>
<comment type="catalytic activity">
    <reaction evidence="10">
        <text>pyranose + acceptor = pyranos-2,3-diulose + reduced acceptor.</text>
        <dbReference type="EC" id="1.1.99.29"/>
    </reaction>
</comment>
<dbReference type="InterPro" id="IPR007867">
    <property type="entry name" value="GMC_OxRtase_C"/>
</dbReference>
<keyword evidence="14" id="KW-0285">Flavoprotein</keyword>
<dbReference type="GO" id="GO:0033718">
    <property type="term" value="F:pyranose dehydrogenase (acceptor) activity"/>
    <property type="evidence" value="ECO:0007669"/>
    <property type="project" value="UniProtKB-EC"/>
</dbReference>
<comment type="caution">
    <text evidence="17">The sequence shown here is derived from an EMBL/GenBank/DDBJ whole genome shotgun (WGS) entry which is preliminary data.</text>
</comment>
<evidence type="ECO:0000259" key="16">
    <source>
        <dbReference type="PROSITE" id="PS00624"/>
    </source>
</evidence>
<comment type="similarity">
    <text evidence="3">Belongs to the GMC oxidoreductase family.</text>
</comment>
<evidence type="ECO:0000256" key="3">
    <source>
        <dbReference type="ARBA" id="ARBA00010790"/>
    </source>
</evidence>
<organism evidence="17 18">
    <name type="scientific">Agrocybe pediades</name>
    <dbReference type="NCBI Taxonomy" id="84607"/>
    <lineage>
        <taxon>Eukaryota</taxon>
        <taxon>Fungi</taxon>
        <taxon>Dikarya</taxon>
        <taxon>Basidiomycota</taxon>
        <taxon>Agaricomycotina</taxon>
        <taxon>Agaricomycetes</taxon>
        <taxon>Agaricomycetidae</taxon>
        <taxon>Agaricales</taxon>
        <taxon>Agaricineae</taxon>
        <taxon>Strophariaceae</taxon>
        <taxon>Agrocybe</taxon>
    </lineage>
</organism>
<reference evidence="17 18" key="1">
    <citation type="submission" date="2019-12" db="EMBL/GenBank/DDBJ databases">
        <authorList>
            <person name="Floudas D."/>
            <person name="Bentzer J."/>
            <person name="Ahren D."/>
            <person name="Johansson T."/>
            <person name="Persson P."/>
            <person name="Tunlid A."/>
        </authorList>
    </citation>
    <scope>NUCLEOTIDE SEQUENCE [LARGE SCALE GENOMIC DNA]</scope>
    <source>
        <strain evidence="17 18">CBS 102.39</strain>
    </source>
</reference>
<evidence type="ECO:0000256" key="1">
    <source>
        <dbReference type="ARBA" id="ARBA00001974"/>
    </source>
</evidence>
<evidence type="ECO:0000256" key="2">
    <source>
        <dbReference type="ARBA" id="ARBA00004613"/>
    </source>
</evidence>
<feature type="signal peptide" evidence="15">
    <location>
        <begin position="1"/>
        <end position="19"/>
    </location>
</feature>
<dbReference type="EC" id="1.1.99.29" evidence="5"/>
<dbReference type="InterPro" id="IPR012132">
    <property type="entry name" value="GMC_OxRdtase"/>
</dbReference>
<comment type="catalytic activity">
    <reaction evidence="13">
        <text>a pyranoside + acceptor = a pyranosid-3,4-diulose + reduced acceptor.</text>
        <dbReference type="EC" id="1.1.99.29"/>
    </reaction>
</comment>
<keyword evidence="6" id="KW-0964">Secreted</keyword>
<dbReference type="Pfam" id="PF00732">
    <property type="entry name" value="GMC_oxred_N"/>
    <property type="match status" value="1"/>
</dbReference>
<comment type="cofactor">
    <cofactor evidence="1 14">
        <name>FAD</name>
        <dbReference type="ChEBI" id="CHEBI:57692"/>
    </cofactor>
</comment>
<protein>
    <recommendedName>
        <fullName evidence="5">pyranose dehydrogenase (acceptor)</fullName>
        <ecNumber evidence="5">1.1.99.29</ecNumber>
    </recommendedName>
</protein>
<evidence type="ECO:0000256" key="7">
    <source>
        <dbReference type="ARBA" id="ARBA00023180"/>
    </source>
</evidence>
<dbReference type="GO" id="GO:0044550">
    <property type="term" value="P:secondary metabolite biosynthetic process"/>
    <property type="evidence" value="ECO:0007669"/>
    <property type="project" value="TreeGrafter"/>
</dbReference>
<evidence type="ECO:0000256" key="5">
    <source>
        <dbReference type="ARBA" id="ARBA00013177"/>
    </source>
</evidence>
<comment type="function">
    <text evidence="8">Catalyzes the single-oxidation or sequential double oxidation reaction of carbohydrates primarily at carbon-2 and/or carbon-3 with the concomitant reduction of the flavin. The enzyme exhibits a broad sugar substrate specificity, oxidizing different aldopyranoses to the corresponding C-1, C-2, C-3 or C-1,2, C-2,3 and C-3,4 (di)dehydro sugars with substrate-specific regioselectivity. Accepts only a narrow range of electron acceptors such as substituted benzoquinones and complexed metal ions and reacts extremely slowly with O(2) as acceptor. May play a role in the natural recycling of plant matter by oxidizing all major monosaccharides in lignocellulose and by reducing quinone compounds or reactive radical species generated during lignin depolymerization.</text>
</comment>
<dbReference type="EMBL" id="JAACJL010000015">
    <property type="protein sequence ID" value="KAF4620488.1"/>
    <property type="molecule type" value="Genomic_DNA"/>
</dbReference>
<keyword evidence="18" id="KW-1185">Reference proteome</keyword>
<accession>A0A8H4VS74</accession>
<dbReference type="GO" id="GO:0005576">
    <property type="term" value="C:extracellular region"/>
    <property type="evidence" value="ECO:0007669"/>
    <property type="project" value="UniProtKB-SubCell"/>
</dbReference>
<dbReference type="Pfam" id="PF05199">
    <property type="entry name" value="GMC_oxred_C"/>
    <property type="match status" value="1"/>
</dbReference>
<feature type="binding site" evidence="14">
    <location>
        <position position="107"/>
    </location>
    <ligand>
        <name>FAD</name>
        <dbReference type="ChEBI" id="CHEBI:57692"/>
    </ligand>
</feature>
<dbReference type="Gene3D" id="3.50.50.60">
    <property type="entry name" value="FAD/NAD(P)-binding domain"/>
    <property type="match status" value="1"/>
</dbReference>
<evidence type="ECO:0000256" key="6">
    <source>
        <dbReference type="ARBA" id="ARBA00022525"/>
    </source>
</evidence>
<dbReference type="InterPro" id="IPR036188">
    <property type="entry name" value="FAD/NAD-bd_sf"/>
</dbReference>
<evidence type="ECO:0000256" key="8">
    <source>
        <dbReference type="ARBA" id="ARBA00024699"/>
    </source>
</evidence>
<dbReference type="AlphaFoldDB" id="A0A8H4VS74"/>
<evidence type="ECO:0000256" key="9">
    <source>
        <dbReference type="ARBA" id="ARBA00033986"/>
    </source>
</evidence>
<comment type="catalytic activity">
    <reaction evidence="12">
        <text>a pyranoside + acceptor = a pyranosid-3-ulose + reduced acceptor.</text>
        <dbReference type="EC" id="1.1.99.29"/>
    </reaction>
</comment>
<dbReference type="PANTHER" id="PTHR11552">
    <property type="entry name" value="GLUCOSE-METHANOL-CHOLINE GMC OXIDOREDUCTASE"/>
    <property type="match status" value="1"/>
</dbReference>
<dbReference type="SUPFAM" id="SSF54373">
    <property type="entry name" value="FAD-linked reductases, C-terminal domain"/>
    <property type="match status" value="1"/>
</dbReference>
<dbReference type="PROSITE" id="PS00624">
    <property type="entry name" value="GMC_OXRED_2"/>
    <property type="match status" value="1"/>
</dbReference>
<evidence type="ECO:0000256" key="10">
    <source>
        <dbReference type="ARBA" id="ARBA00034010"/>
    </source>
</evidence>
<dbReference type="SUPFAM" id="SSF51905">
    <property type="entry name" value="FAD/NAD(P)-binding domain"/>
    <property type="match status" value="1"/>
</dbReference>
<evidence type="ECO:0000313" key="18">
    <source>
        <dbReference type="Proteomes" id="UP000521872"/>
    </source>
</evidence>
<comment type="catalytic activity">
    <reaction evidence="9">
        <text>pyranose + acceptor = pyranos-2-ulose + reduced acceptor.</text>
        <dbReference type="EC" id="1.1.99.29"/>
    </reaction>
</comment>
<keyword evidence="7" id="KW-0325">Glycoprotein</keyword>
<dbReference type="Proteomes" id="UP000521872">
    <property type="component" value="Unassembled WGS sequence"/>
</dbReference>
<dbReference type="PIRSF" id="PIRSF000137">
    <property type="entry name" value="Alcohol_oxidase"/>
    <property type="match status" value="1"/>
</dbReference>
<evidence type="ECO:0000256" key="11">
    <source>
        <dbReference type="ARBA" id="ARBA00034029"/>
    </source>
</evidence>
<evidence type="ECO:0000256" key="15">
    <source>
        <dbReference type="SAM" id="SignalP"/>
    </source>
</evidence>
<proteinExistence type="inferred from homology"/>
<comment type="subcellular location">
    <subcellularLocation>
        <location evidence="2">Secreted</location>
    </subcellularLocation>
</comment>
<keyword evidence="14" id="KW-0274">FAD</keyword>
<evidence type="ECO:0000256" key="13">
    <source>
        <dbReference type="ARBA" id="ARBA00034059"/>
    </source>
</evidence>